<dbReference type="Pfam" id="PF03459">
    <property type="entry name" value="TOBE"/>
    <property type="match status" value="1"/>
</dbReference>
<evidence type="ECO:0000256" key="3">
    <source>
        <dbReference type="ARBA" id="ARBA00022505"/>
    </source>
</evidence>
<dbReference type="STRING" id="1763535.LPB072_13795"/>
<dbReference type="Gene3D" id="2.40.50.100">
    <property type="match status" value="1"/>
</dbReference>
<keyword evidence="4" id="KW-0997">Cell inner membrane</keyword>
<dbReference type="SMART" id="SM00382">
    <property type="entry name" value="AAA"/>
    <property type="match status" value="1"/>
</dbReference>
<dbReference type="PROSITE" id="PS00211">
    <property type="entry name" value="ABC_TRANSPORTER_1"/>
    <property type="match status" value="1"/>
</dbReference>
<feature type="domain" description="ABC transporter" evidence="10">
    <location>
        <begin position="3"/>
        <end position="241"/>
    </location>
</feature>
<dbReference type="EMBL" id="LVWD01000001">
    <property type="protein sequence ID" value="OAD44363.1"/>
    <property type="molecule type" value="Genomic_DNA"/>
</dbReference>
<keyword evidence="3 9" id="KW-0500">Molybdenum</keyword>
<dbReference type="InterPro" id="IPR005116">
    <property type="entry name" value="Transp-assoc_OB_typ1"/>
</dbReference>
<dbReference type="PROSITE" id="PS51866">
    <property type="entry name" value="MOP"/>
    <property type="match status" value="1"/>
</dbReference>
<reference evidence="13 14" key="1">
    <citation type="submission" date="2016-02" db="EMBL/GenBank/DDBJ databases">
        <title>Draft genome sequence of Hydrogenophaga sp. LPB0072.</title>
        <authorList>
            <person name="Shin S.-K."/>
            <person name="Yi H."/>
        </authorList>
    </citation>
    <scope>NUCLEOTIDE SEQUENCE [LARGE SCALE GENOMIC DNA]</scope>
    <source>
        <strain evidence="13 14">LPB0072</strain>
    </source>
</reference>
<dbReference type="Pfam" id="PF00005">
    <property type="entry name" value="ABC_tran"/>
    <property type="match status" value="1"/>
</dbReference>
<evidence type="ECO:0000256" key="2">
    <source>
        <dbReference type="ARBA" id="ARBA00022475"/>
    </source>
</evidence>
<dbReference type="GO" id="GO:0016887">
    <property type="term" value="F:ATP hydrolysis activity"/>
    <property type="evidence" value="ECO:0007669"/>
    <property type="project" value="InterPro"/>
</dbReference>
<protein>
    <submittedName>
        <fullName evidence="12">Molybdenum ABC transporter ATP-binding protein</fullName>
    </submittedName>
</protein>
<keyword evidence="14" id="KW-1185">Reference proteome</keyword>
<evidence type="ECO:0000313" key="14">
    <source>
        <dbReference type="Proteomes" id="UP000185657"/>
    </source>
</evidence>
<evidence type="ECO:0000256" key="6">
    <source>
        <dbReference type="ARBA" id="ARBA00022840"/>
    </source>
</evidence>
<dbReference type="PANTHER" id="PTHR43514:SF10">
    <property type="entry name" value="MOLYBDENUM IMPORT ATP-BINDING PROTEIN MODC 2"/>
    <property type="match status" value="1"/>
</dbReference>
<reference evidence="12 15" key="2">
    <citation type="submission" date="2016-10" db="EMBL/GenBank/DDBJ databases">
        <title>Hydorgenophaga sp. LPB0072 isolated from gastropod.</title>
        <authorList>
            <person name="Kim E."/>
            <person name="Yi H."/>
        </authorList>
    </citation>
    <scope>NUCLEOTIDE SEQUENCE [LARGE SCALE GENOMIC DNA]</scope>
    <source>
        <strain evidence="12 15">LPB0072</strain>
    </source>
</reference>
<dbReference type="InterPro" id="IPR003439">
    <property type="entry name" value="ABC_transporter-like_ATP-bd"/>
</dbReference>
<keyword evidence="8" id="KW-0472">Membrane</keyword>
<dbReference type="PANTHER" id="PTHR43514">
    <property type="entry name" value="ABC TRANSPORTER I FAMILY MEMBER 10"/>
    <property type="match status" value="1"/>
</dbReference>
<dbReference type="InterPro" id="IPR008995">
    <property type="entry name" value="Mo/tungstate-bd_C_term_dom"/>
</dbReference>
<name>A0A162SZE4_9BURK</name>
<dbReference type="InterPro" id="IPR004606">
    <property type="entry name" value="Mop_domain"/>
</dbReference>
<dbReference type="InterPro" id="IPR003593">
    <property type="entry name" value="AAA+_ATPase"/>
</dbReference>
<evidence type="ECO:0000313" key="13">
    <source>
        <dbReference type="EMBL" id="OAD44363.1"/>
    </source>
</evidence>
<evidence type="ECO:0000256" key="1">
    <source>
        <dbReference type="ARBA" id="ARBA00022448"/>
    </source>
</evidence>
<gene>
    <name evidence="12" type="ORF">LPB072_13795</name>
    <name evidence="13" type="ORF">LPB72_02030</name>
</gene>
<accession>A0A162SZE4</accession>
<evidence type="ECO:0000259" key="10">
    <source>
        <dbReference type="PROSITE" id="PS50893"/>
    </source>
</evidence>
<dbReference type="InterPro" id="IPR017871">
    <property type="entry name" value="ABC_transporter-like_CS"/>
</dbReference>
<feature type="domain" description="Mop" evidence="11">
    <location>
        <begin position="303"/>
        <end position="371"/>
    </location>
</feature>
<evidence type="ECO:0000313" key="12">
    <source>
        <dbReference type="EMBL" id="AOW15644.1"/>
    </source>
</evidence>
<keyword evidence="6 12" id="KW-0067">ATP-binding</keyword>
<evidence type="ECO:0000259" key="11">
    <source>
        <dbReference type="PROSITE" id="PS51866"/>
    </source>
</evidence>
<dbReference type="GO" id="GO:0015098">
    <property type="term" value="F:molybdate ion transmembrane transporter activity"/>
    <property type="evidence" value="ECO:0007669"/>
    <property type="project" value="InterPro"/>
</dbReference>
<dbReference type="Proteomes" id="UP000185657">
    <property type="component" value="Unassembled WGS sequence"/>
</dbReference>
<dbReference type="Proteomes" id="UP000185680">
    <property type="component" value="Chromosome"/>
</dbReference>
<dbReference type="GO" id="GO:0005524">
    <property type="term" value="F:ATP binding"/>
    <property type="evidence" value="ECO:0007669"/>
    <property type="project" value="UniProtKB-KW"/>
</dbReference>
<evidence type="ECO:0000256" key="4">
    <source>
        <dbReference type="ARBA" id="ARBA00022519"/>
    </source>
</evidence>
<dbReference type="AlphaFoldDB" id="A0A162SZE4"/>
<dbReference type="PROSITE" id="PS50893">
    <property type="entry name" value="ABC_TRANSPORTER_2"/>
    <property type="match status" value="1"/>
</dbReference>
<evidence type="ECO:0000256" key="5">
    <source>
        <dbReference type="ARBA" id="ARBA00022741"/>
    </source>
</evidence>
<proteinExistence type="predicted"/>
<dbReference type="EMBL" id="CP017476">
    <property type="protein sequence ID" value="AOW15644.1"/>
    <property type="molecule type" value="Genomic_DNA"/>
</dbReference>
<sequence>MSATPSDAGLQLRSHLQRPGFTLDINLSLPERGITALFGPSGCGKTTALRVIAGLEPTSSGRVAIGGDVWQDSASGLFRPVHQRAVGLVFQEASLFDHLSVEGNLKFGFRRTPNAERHQAWDHGLALLGIAHLLKRSPPELSGGERQRVAIARALAANPRVLLMDEPLAALDAQRKAEVLPWLEQLHAKLDMPVVYVTHSLDEVAQLADHLVLINQGRLEAQGPVIDLLSRTDLHLAHGDQAAALIEATVAKKPPGEGLCALDFSGGQLWLPQTRAIPLPPGRSVRLRIQARDVSLALQRPEQTSLLNTLSATVSELHEDGPGQVLVGLRLGEGANQVRLLSRISQLSAQRLKLAVGTPVFALIKGVAMVR</sequence>
<dbReference type="InterPro" id="IPR011868">
    <property type="entry name" value="ModC_ABC_ATP-bd"/>
</dbReference>
<evidence type="ECO:0000313" key="15">
    <source>
        <dbReference type="Proteomes" id="UP000185680"/>
    </source>
</evidence>
<keyword evidence="1" id="KW-0813">Transport</keyword>
<dbReference type="InterPro" id="IPR050334">
    <property type="entry name" value="Molybdenum_import_ModC"/>
</dbReference>
<evidence type="ECO:0000256" key="9">
    <source>
        <dbReference type="PROSITE-ProRule" id="PRU01213"/>
    </source>
</evidence>
<dbReference type="SUPFAM" id="SSF52540">
    <property type="entry name" value="P-loop containing nucleoside triphosphate hydrolases"/>
    <property type="match status" value="1"/>
</dbReference>
<organism evidence="12 15">
    <name type="scientific">Hydrogenophaga crassostreae</name>
    <dbReference type="NCBI Taxonomy" id="1763535"/>
    <lineage>
        <taxon>Bacteria</taxon>
        <taxon>Pseudomonadati</taxon>
        <taxon>Pseudomonadota</taxon>
        <taxon>Betaproteobacteria</taxon>
        <taxon>Burkholderiales</taxon>
        <taxon>Comamonadaceae</taxon>
        <taxon>Hydrogenophaga</taxon>
    </lineage>
</organism>
<keyword evidence="2" id="KW-1003">Cell membrane</keyword>
<dbReference type="SUPFAM" id="SSF50331">
    <property type="entry name" value="MOP-like"/>
    <property type="match status" value="1"/>
</dbReference>
<keyword evidence="7" id="KW-1278">Translocase</keyword>
<dbReference type="GO" id="GO:0016020">
    <property type="term" value="C:membrane"/>
    <property type="evidence" value="ECO:0007669"/>
    <property type="project" value="InterPro"/>
</dbReference>
<dbReference type="InterPro" id="IPR027417">
    <property type="entry name" value="P-loop_NTPase"/>
</dbReference>
<keyword evidence="5" id="KW-0547">Nucleotide-binding</keyword>
<dbReference type="NCBIfam" id="TIGR02142">
    <property type="entry name" value="modC_ABC"/>
    <property type="match status" value="1"/>
</dbReference>
<dbReference type="KEGG" id="hyl:LPB072_13795"/>
<evidence type="ECO:0000256" key="8">
    <source>
        <dbReference type="ARBA" id="ARBA00023136"/>
    </source>
</evidence>
<evidence type="ECO:0000256" key="7">
    <source>
        <dbReference type="ARBA" id="ARBA00022967"/>
    </source>
</evidence>
<dbReference type="Gene3D" id="3.40.50.300">
    <property type="entry name" value="P-loop containing nucleotide triphosphate hydrolases"/>
    <property type="match status" value="1"/>
</dbReference>
<dbReference type="GO" id="GO:0140359">
    <property type="term" value="F:ABC-type transporter activity"/>
    <property type="evidence" value="ECO:0007669"/>
    <property type="project" value="InterPro"/>
</dbReference>